<gene>
    <name evidence="3" type="ORF">C0Q70_02894</name>
</gene>
<feature type="region of interest" description="Disordered" evidence="2">
    <location>
        <begin position="601"/>
        <end position="624"/>
    </location>
</feature>
<dbReference type="AlphaFoldDB" id="A0A2T7PR82"/>
<feature type="compositionally biased region" description="Basic and acidic residues" evidence="2">
    <location>
        <begin position="111"/>
        <end position="122"/>
    </location>
</feature>
<organism evidence="3 4">
    <name type="scientific">Pomacea canaliculata</name>
    <name type="common">Golden apple snail</name>
    <dbReference type="NCBI Taxonomy" id="400727"/>
    <lineage>
        <taxon>Eukaryota</taxon>
        <taxon>Metazoa</taxon>
        <taxon>Spiralia</taxon>
        <taxon>Lophotrochozoa</taxon>
        <taxon>Mollusca</taxon>
        <taxon>Gastropoda</taxon>
        <taxon>Caenogastropoda</taxon>
        <taxon>Architaenioglossa</taxon>
        <taxon>Ampullarioidea</taxon>
        <taxon>Ampullariidae</taxon>
        <taxon>Pomacea</taxon>
    </lineage>
</organism>
<keyword evidence="1" id="KW-0175">Coiled coil</keyword>
<proteinExistence type="predicted"/>
<feature type="region of interest" description="Disordered" evidence="2">
    <location>
        <begin position="104"/>
        <end position="292"/>
    </location>
</feature>
<evidence type="ECO:0000313" key="4">
    <source>
        <dbReference type="Proteomes" id="UP000245119"/>
    </source>
</evidence>
<accession>A0A2T7PR82</accession>
<feature type="region of interest" description="Disordered" evidence="2">
    <location>
        <begin position="313"/>
        <end position="338"/>
    </location>
</feature>
<keyword evidence="4" id="KW-1185">Reference proteome</keyword>
<feature type="region of interest" description="Disordered" evidence="2">
    <location>
        <begin position="49"/>
        <end position="91"/>
    </location>
</feature>
<dbReference type="OrthoDB" id="8185397at2759"/>
<reference evidence="3 4" key="1">
    <citation type="submission" date="2018-04" db="EMBL/GenBank/DDBJ databases">
        <title>The genome of golden apple snail Pomacea canaliculata provides insight into stress tolerance and invasive adaptation.</title>
        <authorList>
            <person name="Liu C."/>
            <person name="Liu B."/>
            <person name="Ren Y."/>
            <person name="Zhang Y."/>
            <person name="Wang H."/>
            <person name="Li S."/>
            <person name="Jiang F."/>
            <person name="Yin L."/>
            <person name="Zhang G."/>
            <person name="Qian W."/>
            <person name="Fan W."/>
        </authorList>
    </citation>
    <scope>NUCLEOTIDE SEQUENCE [LARGE SCALE GENOMIC DNA]</scope>
    <source>
        <strain evidence="3">SZHN2017</strain>
        <tissue evidence="3">Muscle</tissue>
    </source>
</reference>
<evidence type="ECO:0000313" key="3">
    <source>
        <dbReference type="EMBL" id="PVD35925.1"/>
    </source>
</evidence>
<evidence type="ECO:0000256" key="1">
    <source>
        <dbReference type="SAM" id="Coils"/>
    </source>
</evidence>
<name>A0A2T7PR82_POMCA</name>
<feature type="region of interest" description="Disordered" evidence="2">
    <location>
        <begin position="16"/>
        <end position="37"/>
    </location>
</feature>
<comment type="caution">
    <text evidence="3">The sequence shown here is derived from an EMBL/GenBank/DDBJ whole genome shotgun (WGS) entry which is preliminary data.</text>
</comment>
<protein>
    <submittedName>
        <fullName evidence="3">Uncharacterized protein</fullName>
    </submittedName>
</protein>
<dbReference type="Proteomes" id="UP000245119">
    <property type="component" value="Linkage Group LG2"/>
</dbReference>
<feature type="compositionally biased region" description="Polar residues" evidence="2">
    <location>
        <begin position="17"/>
        <end position="32"/>
    </location>
</feature>
<feature type="compositionally biased region" description="Basic and acidic residues" evidence="2">
    <location>
        <begin position="227"/>
        <end position="253"/>
    </location>
</feature>
<evidence type="ECO:0000256" key="2">
    <source>
        <dbReference type="SAM" id="MobiDB-lite"/>
    </source>
</evidence>
<feature type="compositionally biased region" description="Polar residues" evidence="2">
    <location>
        <begin position="254"/>
        <end position="271"/>
    </location>
</feature>
<feature type="coiled-coil region" evidence="1">
    <location>
        <begin position="467"/>
        <end position="497"/>
    </location>
</feature>
<dbReference type="EMBL" id="PZQS01000002">
    <property type="protein sequence ID" value="PVD35925.1"/>
    <property type="molecule type" value="Genomic_DNA"/>
</dbReference>
<sequence>MLRDGTLRADFRFRGYPNQSMQSPRQPITTSIFDDKRRNEENFRRVFGKPSVFDPARPTGGDDLRGSQPLVSSRDLLSMNRSPDSQQMRQLQNEVEEDMMKYKHEQKIRHQQQDEGKTRDHQVSTTQFPWDRFNRGHGAPKPDNDTRRRKFMEEDLTSSHNQLSRPTMKPPKSHDLFIDTLGGPGGTVVRQDGSPSLQSLPDPRYGAYRSKGHAGQAGQERQTGITTEEKKLAESEEKLRQLRRELESLKSPRDQSTTARETASWNETTRGTIGRPSHDLRNDKLKRRSWSPSGPIFMCEDLSASEREKRSLDLDATRGGAGAPVRDYHGKPITRFPTTMIRDDTGEAKIREEIPGKIYSLPDDDNPIYDPFGKPGGGAPIRDRWGNRVTNIFGNFEGKVQSRTEFISRLSNSMSEQDTELAELVRQGQVGNPKRDPITGALTNQHLGSSDVSKTKMNYQPVAPSEKKQYYETLTQAAEERERAKQLEKLRERQESNRHFEVFDHQWGAHGGGAPKDPKIRKKANLQNTLHYMERQSRNEGELSTRDQFHYGYREGSPQELNGSMRRKYPEDDIRHEMASIVTPRHVKSLVKSTSNNLYEYPIDGSPRSHNPALPPYATSTQAY</sequence>
<feature type="compositionally biased region" description="Polar residues" evidence="2">
    <location>
        <begin position="79"/>
        <end position="91"/>
    </location>
</feature>